<gene>
    <name evidence="1" type="ORF">BU25DRAFT_166424</name>
</gene>
<reference evidence="1" key="1">
    <citation type="journal article" date="2020" name="Stud. Mycol.">
        <title>101 Dothideomycetes genomes: a test case for predicting lifestyles and emergence of pathogens.</title>
        <authorList>
            <person name="Haridas S."/>
            <person name="Albert R."/>
            <person name="Binder M."/>
            <person name="Bloem J."/>
            <person name="Labutti K."/>
            <person name="Salamov A."/>
            <person name="Andreopoulos B."/>
            <person name="Baker S."/>
            <person name="Barry K."/>
            <person name="Bills G."/>
            <person name="Bluhm B."/>
            <person name="Cannon C."/>
            <person name="Castanera R."/>
            <person name="Culley D."/>
            <person name="Daum C."/>
            <person name="Ezra D."/>
            <person name="Gonzalez J."/>
            <person name="Henrissat B."/>
            <person name="Kuo A."/>
            <person name="Liang C."/>
            <person name="Lipzen A."/>
            <person name="Lutzoni F."/>
            <person name="Magnuson J."/>
            <person name="Mondo S."/>
            <person name="Nolan M."/>
            <person name="Ohm R."/>
            <person name="Pangilinan J."/>
            <person name="Park H.-J."/>
            <person name="Ramirez L."/>
            <person name="Alfaro M."/>
            <person name="Sun H."/>
            <person name="Tritt A."/>
            <person name="Yoshinaga Y."/>
            <person name="Zwiers L.-H."/>
            <person name="Turgeon B."/>
            <person name="Goodwin S."/>
            <person name="Spatafora J."/>
            <person name="Crous P."/>
            <person name="Grigoriev I."/>
        </authorList>
    </citation>
    <scope>NUCLEOTIDE SEQUENCE</scope>
    <source>
        <strain evidence="1">CBS 525.71</strain>
    </source>
</reference>
<protein>
    <submittedName>
        <fullName evidence="1">Uncharacterized protein</fullName>
    </submittedName>
</protein>
<comment type="caution">
    <text evidence="1">The sequence shown here is derived from an EMBL/GenBank/DDBJ whole genome shotgun (WGS) entry which is preliminary data.</text>
</comment>
<evidence type="ECO:0000313" key="2">
    <source>
        <dbReference type="Proteomes" id="UP000799754"/>
    </source>
</evidence>
<sequence length="344" mass="39116">MAAELAFYKERYKEAEHECRVMKNQRRQIESVNETPKDITKILNQNTRQINNLKQRLEDRTNLERYLFISNTQCAMSTSQRLLTQFQMLKDQLPTVLVMDGAYEPPVGDLKGTSADLDDLLSTVFGRDALYNPDDMPGTFPALTSYELIQALTGASLHEWIFGSEYRTYAMGVTPLLQEYRKFVATLCDHESLCNLDIAVHQSIIEDDSFKDVIVPKMSEMFTSRLVNALEPLFDKDSRRNAIQKLRPSLYSILHLAIQIRSETLVSTDCYQLIWPSVGSSFNKKEMETKGTESIAVAGVVRLPLCPGIRAYTKEKALVDYGGLMRGDVSRMGPKYVMKALVLR</sequence>
<dbReference type="EMBL" id="MU006733">
    <property type="protein sequence ID" value="KAF2624066.1"/>
    <property type="molecule type" value="Genomic_DNA"/>
</dbReference>
<accession>A0ACB6RPU2</accession>
<keyword evidence="2" id="KW-1185">Reference proteome</keyword>
<proteinExistence type="predicted"/>
<name>A0ACB6RPU2_9PLEO</name>
<dbReference type="Proteomes" id="UP000799754">
    <property type="component" value="Unassembled WGS sequence"/>
</dbReference>
<evidence type="ECO:0000313" key="1">
    <source>
        <dbReference type="EMBL" id="KAF2624066.1"/>
    </source>
</evidence>
<organism evidence="1 2">
    <name type="scientific">Macroventuria anomochaeta</name>
    <dbReference type="NCBI Taxonomy" id="301207"/>
    <lineage>
        <taxon>Eukaryota</taxon>
        <taxon>Fungi</taxon>
        <taxon>Dikarya</taxon>
        <taxon>Ascomycota</taxon>
        <taxon>Pezizomycotina</taxon>
        <taxon>Dothideomycetes</taxon>
        <taxon>Pleosporomycetidae</taxon>
        <taxon>Pleosporales</taxon>
        <taxon>Pleosporineae</taxon>
        <taxon>Didymellaceae</taxon>
        <taxon>Macroventuria</taxon>
    </lineage>
</organism>